<protein>
    <recommendedName>
        <fullName evidence="4">Transporter</fullName>
    </recommendedName>
</protein>
<evidence type="ECO:0008006" key="4">
    <source>
        <dbReference type="Google" id="ProtNLM"/>
    </source>
</evidence>
<gene>
    <name evidence="2" type="ORF">COW36_05570</name>
</gene>
<organism evidence="2 3">
    <name type="scientific">bacterium (Candidatus Blackallbacteria) CG17_big_fil_post_rev_8_21_14_2_50_48_46</name>
    <dbReference type="NCBI Taxonomy" id="2014261"/>
    <lineage>
        <taxon>Bacteria</taxon>
        <taxon>Candidatus Blackallbacteria</taxon>
    </lineage>
</organism>
<sequence length="286" mass="32389">MKQAMLWGLVFCFLAVIQPVFAQVETSDGSEPQPLVLEPPSSLPEEAHEPVMRTYVRLGYQIDLFGEKLTLPDTDLGEITAGGVVYHEPRIGGMYRFKEGNLKNAFVFMDYTFLSQPVKNQRTGELYGRYTHFLDAGIGYFFKLMKDRIEIAPYLGMSSQFNLNDRVLEDKAIYYQVNQNRLGFGLGTQLAARFDDTLPFPLFLFVNLAAYPLTPVMTDSTTANFPSNMSIFHLGFSWYGRFLPYLGGELGFRQQFHLGSGGNAGFSASWSEFFACIRFEPEIFLP</sequence>
<proteinExistence type="predicted"/>
<comment type="caution">
    <text evidence="2">The sequence shown here is derived from an EMBL/GenBank/DDBJ whole genome shotgun (WGS) entry which is preliminary data.</text>
</comment>
<dbReference type="EMBL" id="PFFQ01000013">
    <property type="protein sequence ID" value="PIW18237.1"/>
    <property type="molecule type" value="Genomic_DNA"/>
</dbReference>
<feature type="signal peptide" evidence="1">
    <location>
        <begin position="1"/>
        <end position="22"/>
    </location>
</feature>
<feature type="chain" id="PRO_5014947930" description="Transporter" evidence="1">
    <location>
        <begin position="23"/>
        <end position="286"/>
    </location>
</feature>
<evidence type="ECO:0000313" key="3">
    <source>
        <dbReference type="Proteomes" id="UP000231019"/>
    </source>
</evidence>
<reference evidence="2 3" key="1">
    <citation type="submission" date="2017-09" db="EMBL/GenBank/DDBJ databases">
        <title>Depth-based differentiation of microbial function through sediment-hosted aquifers and enrichment of novel symbionts in the deep terrestrial subsurface.</title>
        <authorList>
            <person name="Probst A.J."/>
            <person name="Ladd B."/>
            <person name="Jarett J.K."/>
            <person name="Geller-Mcgrath D.E."/>
            <person name="Sieber C.M."/>
            <person name="Emerson J.B."/>
            <person name="Anantharaman K."/>
            <person name="Thomas B.C."/>
            <person name="Malmstrom R."/>
            <person name="Stieglmeier M."/>
            <person name="Klingl A."/>
            <person name="Woyke T."/>
            <person name="Ryan C.M."/>
            <person name="Banfield J.F."/>
        </authorList>
    </citation>
    <scope>NUCLEOTIDE SEQUENCE [LARGE SCALE GENOMIC DNA]</scope>
    <source>
        <strain evidence="2">CG17_big_fil_post_rev_8_21_14_2_50_48_46</strain>
    </source>
</reference>
<keyword evidence="1" id="KW-0732">Signal</keyword>
<evidence type="ECO:0000256" key="1">
    <source>
        <dbReference type="SAM" id="SignalP"/>
    </source>
</evidence>
<name>A0A2M7G822_9BACT</name>
<dbReference type="AlphaFoldDB" id="A0A2M7G822"/>
<evidence type="ECO:0000313" key="2">
    <source>
        <dbReference type="EMBL" id="PIW18237.1"/>
    </source>
</evidence>
<dbReference type="Proteomes" id="UP000231019">
    <property type="component" value="Unassembled WGS sequence"/>
</dbReference>
<accession>A0A2M7G822</accession>